<evidence type="ECO:0000313" key="4">
    <source>
        <dbReference type="EMBL" id="CAI8011235.1"/>
    </source>
</evidence>
<feature type="transmembrane region" description="Helical" evidence="2">
    <location>
        <begin position="216"/>
        <end position="235"/>
    </location>
</feature>
<organism evidence="4 5">
    <name type="scientific">Geodia barretti</name>
    <name type="common">Barrett's horny sponge</name>
    <dbReference type="NCBI Taxonomy" id="519541"/>
    <lineage>
        <taxon>Eukaryota</taxon>
        <taxon>Metazoa</taxon>
        <taxon>Porifera</taxon>
        <taxon>Demospongiae</taxon>
        <taxon>Heteroscleromorpha</taxon>
        <taxon>Tetractinellida</taxon>
        <taxon>Astrophorina</taxon>
        <taxon>Geodiidae</taxon>
        <taxon>Geodia</taxon>
    </lineage>
</organism>
<sequence>MKLLFPRALFVLLPIFVLVSGNDTTKEDETNHELQITFTWTDFMDPGKITTYILNHVQQTVVPEIVNRIGIGVKGLTNMILDTVHEHSIFGEYNDHKTWETSVIVEIRELPEKIRKVLRGEVESFVEELWEGSLEGTYENDTSFRIAGRELNNLLKKFIKEFPKMVRKLLNKEFESFAQGFSKDSRFDTVGLVFLCFIINYAIWKNFEDFRNKVMSTVGSNGVIYLLNVHIIWGFQKMIGLFEVCISSYPDISAAIFYGMLIFSVVHNRHVILRILWRKNVIVSDVQQVNNRLREIENNQQALIEQIGQLRDLCTECRGQAQRSPLASQK</sequence>
<keyword evidence="1" id="KW-0175">Coiled coil</keyword>
<keyword evidence="3" id="KW-0732">Signal</keyword>
<gene>
    <name evidence="4" type="ORF">GBAR_LOCUS7286</name>
</gene>
<reference evidence="4" key="1">
    <citation type="submission" date="2023-03" db="EMBL/GenBank/DDBJ databases">
        <authorList>
            <person name="Steffen K."/>
            <person name="Cardenas P."/>
        </authorList>
    </citation>
    <scope>NUCLEOTIDE SEQUENCE</scope>
</reference>
<protein>
    <submittedName>
        <fullName evidence="4">Uncharacterized protein</fullName>
    </submittedName>
</protein>
<evidence type="ECO:0000256" key="2">
    <source>
        <dbReference type="SAM" id="Phobius"/>
    </source>
</evidence>
<feature type="signal peptide" evidence="3">
    <location>
        <begin position="1"/>
        <end position="21"/>
    </location>
</feature>
<feature type="transmembrane region" description="Helical" evidence="2">
    <location>
        <begin position="187"/>
        <end position="204"/>
    </location>
</feature>
<dbReference type="EMBL" id="CASHTH010001091">
    <property type="protein sequence ID" value="CAI8011235.1"/>
    <property type="molecule type" value="Genomic_DNA"/>
</dbReference>
<evidence type="ECO:0000256" key="3">
    <source>
        <dbReference type="SAM" id="SignalP"/>
    </source>
</evidence>
<keyword evidence="5" id="KW-1185">Reference proteome</keyword>
<comment type="caution">
    <text evidence="4">The sequence shown here is derived from an EMBL/GenBank/DDBJ whole genome shotgun (WGS) entry which is preliminary data.</text>
</comment>
<accession>A0AA35RGV3</accession>
<feature type="transmembrane region" description="Helical" evidence="2">
    <location>
        <begin position="255"/>
        <end position="277"/>
    </location>
</feature>
<keyword evidence="2" id="KW-1133">Transmembrane helix</keyword>
<evidence type="ECO:0000313" key="5">
    <source>
        <dbReference type="Proteomes" id="UP001174909"/>
    </source>
</evidence>
<proteinExistence type="predicted"/>
<name>A0AA35RGV3_GEOBA</name>
<keyword evidence="2" id="KW-0472">Membrane</keyword>
<evidence type="ECO:0000256" key="1">
    <source>
        <dbReference type="SAM" id="Coils"/>
    </source>
</evidence>
<feature type="coiled-coil region" evidence="1">
    <location>
        <begin position="279"/>
        <end position="313"/>
    </location>
</feature>
<keyword evidence="2" id="KW-0812">Transmembrane</keyword>
<dbReference type="AlphaFoldDB" id="A0AA35RGV3"/>
<feature type="chain" id="PRO_5041271957" evidence="3">
    <location>
        <begin position="22"/>
        <end position="330"/>
    </location>
</feature>
<dbReference type="Proteomes" id="UP001174909">
    <property type="component" value="Unassembled WGS sequence"/>
</dbReference>